<dbReference type="Proteomes" id="UP000003244">
    <property type="component" value="Unassembled WGS sequence"/>
</dbReference>
<proteinExistence type="predicted"/>
<sequence length="336" mass="39063">MIINKFIIHVLDKNSDFPVLNDVENSISPETDAFYQKVIRRILRDEDLRKAKFKDYGDNEIRVCADHILYDEASFVVSSQGIARFMFDAMKINAELDSCDLAVVLYTHKDQKGVAIIKLDYKKLYTHEIAYDEEESRVSIKMVTNEIGIQDSQKIIHAALIGPSGLNDEWQLQVLDKLAEKQEADSSFVTEFLKVEKVRDEKYLTKVFKNTTENWITNAYASDVKEAESIRSILNYNLKEANDVDLDKFIEESIKDDARKESYKELMVEKGVSENFNIDKTWVEKKLKRRSIKTNTGFDIKGLLDDFEDPMKYSFKQNEDGSFDITIKNIEFYEEK</sequence>
<dbReference type="GeneID" id="84799759"/>
<gene>
    <name evidence="1" type="ORF">HMPREF0634_0788</name>
</gene>
<organism evidence="1 2">
    <name type="scientific">Peptostreptococcus stomatis DSM 17678</name>
    <dbReference type="NCBI Taxonomy" id="596315"/>
    <lineage>
        <taxon>Bacteria</taxon>
        <taxon>Bacillati</taxon>
        <taxon>Bacillota</taxon>
        <taxon>Clostridia</taxon>
        <taxon>Peptostreptococcales</taxon>
        <taxon>Peptostreptococcaceae</taxon>
        <taxon>Peptostreptococcus</taxon>
    </lineage>
</organism>
<dbReference type="STRING" id="596315.HMPREF0634_0788"/>
<protein>
    <recommendedName>
        <fullName evidence="3">37-kD nucleoid-associated bacterial protein</fullName>
    </recommendedName>
</protein>
<dbReference type="InterPro" id="IPR007358">
    <property type="entry name" value="Nucleoid_associated_NdpA"/>
</dbReference>
<reference evidence="1 2" key="1">
    <citation type="submission" date="2010-08" db="EMBL/GenBank/DDBJ databases">
        <authorList>
            <person name="Harkins D.M."/>
            <person name="Madupu R."/>
            <person name="Durkin A.S."/>
            <person name="Torralba M."/>
            <person name="Methe B."/>
            <person name="Sutton G.G."/>
            <person name="Nelson K.E."/>
        </authorList>
    </citation>
    <scope>NUCLEOTIDE SEQUENCE [LARGE SCALE GENOMIC DNA]</scope>
    <source>
        <strain evidence="1 2">DSM 17678</strain>
    </source>
</reference>
<dbReference type="eggNOG" id="COG3081">
    <property type="taxonomic scope" value="Bacteria"/>
</dbReference>
<dbReference type="GO" id="GO:0009295">
    <property type="term" value="C:nucleoid"/>
    <property type="evidence" value="ECO:0007669"/>
    <property type="project" value="InterPro"/>
</dbReference>
<comment type="caution">
    <text evidence="1">The sequence shown here is derived from an EMBL/GenBank/DDBJ whole genome shotgun (WGS) entry which is preliminary data.</text>
</comment>
<dbReference type="AlphaFoldDB" id="E0E0U0"/>
<evidence type="ECO:0008006" key="3">
    <source>
        <dbReference type="Google" id="ProtNLM"/>
    </source>
</evidence>
<name>E0E0U0_9FIRM</name>
<keyword evidence="2" id="KW-1185">Reference proteome</keyword>
<dbReference type="OrthoDB" id="3171075at2"/>
<dbReference type="EMBL" id="ADGQ01000001">
    <property type="protein sequence ID" value="EFM65461.1"/>
    <property type="molecule type" value="Genomic_DNA"/>
</dbReference>
<evidence type="ECO:0000313" key="2">
    <source>
        <dbReference type="Proteomes" id="UP000003244"/>
    </source>
</evidence>
<evidence type="ECO:0000313" key="1">
    <source>
        <dbReference type="EMBL" id="EFM65461.1"/>
    </source>
</evidence>
<dbReference type="Pfam" id="PF04245">
    <property type="entry name" value="NA37"/>
    <property type="match status" value="1"/>
</dbReference>
<accession>E0E0U0</accession>
<dbReference type="RefSeq" id="WP_007787839.1">
    <property type="nucleotide sequence ID" value="NZ_ADGQ01000001.1"/>
</dbReference>